<evidence type="ECO:0000256" key="2">
    <source>
        <dbReference type="ARBA" id="ARBA00023242"/>
    </source>
</evidence>
<comment type="subcellular location">
    <subcellularLocation>
        <location evidence="1">Nucleus</location>
    </subcellularLocation>
</comment>
<dbReference type="PANTHER" id="PTHR10252:SF79">
    <property type="entry name" value="DNA POLYMERASE EPSILON SUBUNIT 4"/>
    <property type="match status" value="1"/>
</dbReference>
<sequence>MESEKSAANNAEKGEKLTQFPLARVKNIMKLDPDVTLASQEAVFLVAKATELFVATLAKEAYTFTRHSKKKTMQKKDIEASVDAVDAFAFLEGTLD</sequence>
<proteinExistence type="evidence at transcript level"/>
<accession>A0A131XR93</accession>
<dbReference type="InterPro" id="IPR009072">
    <property type="entry name" value="Histone-fold"/>
</dbReference>
<dbReference type="InterPro" id="IPR003958">
    <property type="entry name" value="CBFA_NFYB_domain"/>
</dbReference>
<dbReference type="EMBL" id="GEFM01006003">
    <property type="protein sequence ID" value="JAP69793.1"/>
    <property type="molecule type" value="mRNA"/>
</dbReference>
<dbReference type="GO" id="GO:0046982">
    <property type="term" value="F:protein heterodimerization activity"/>
    <property type="evidence" value="ECO:0007669"/>
    <property type="project" value="InterPro"/>
</dbReference>
<name>A0A131XR93_IXORI</name>
<dbReference type="InterPro" id="IPR050568">
    <property type="entry name" value="Transcr_DNA_Rep_Reg"/>
</dbReference>
<protein>
    <submittedName>
        <fullName evidence="4">Putative dna polymerase epsilon subunit 4-like protein</fullName>
    </submittedName>
</protein>
<dbReference type="GO" id="GO:0006261">
    <property type="term" value="P:DNA-templated DNA replication"/>
    <property type="evidence" value="ECO:0007669"/>
    <property type="project" value="TreeGrafter"/>
</dbReference>
<dbReference type="SUPFAM" id="SSF47113">
    <property type="entry name" value="Histone-fold"/>
    <property type="match status" value="1"/>
</dbReference>
<feature type="domain" description="Transcription factor CBF/NF-Y/archaeal histone" evidence="3">
    <location>
        <begin position="19"/>
        <end position="82"/>
    </location>
</feature>
<keyword evidence="2" id="KW-0539">Nucleus</keyword>
<dbReference type="CDD" id="cd22929">
    <property type="entry name" value="HFD_POLE4-like"/>
    <property type="match status" value="1"/>
</dbReference>
<organism evidence="4">
    <name type="scientific">Ixodes ricinus</name>
    <name type="common">Common tick</name>
    <name type="synonym">Acarus ricinus</name>
    <dbReference type="NCBI Taxonomy" id="34613"/>
    <lineage>
        <taxon>Eukaryota</taxon>
        <taxon>Metazoa</taxon>
        <taxon>Ecdysozoa</taxon>
        <taxon>Arthropoda</taxon>
        <taxon>Chelicerata</taxon>
        <taxon>Arachnida</taxon>
        <taxon>Acari</taxon>
        <taxon>Parasitiformes</taxon>
        <taxon>Ixodida</taxon>
        <taxon>Ixodoidea</taxon>
        <taxon>Ixodidae</taxon>
        <taxon>Ixodinae</taxon>
        <taxon>Ixodes</taxon>
    </lineage>
</organism>
<reference evidence="4" key="1">
    <citation type="submission" date="2016-02" db="EMBL/GenBank/DDBJ databases">
        <title>RNAseq analyses of the midgut from blood- or serum-fed Ixodes ricinus ticks.</title>
        <authorList>
            <person name="Perner J."/>
            <person name="Provaznik J."/>
            <person name="Schrenkova J."/>
            <person name="Urbanova V."/>
            <person name="Ribeiro J.M."/>
            <person name="Kopacek P."/>
        </authorList>
    </citation>
    <scope>NUCLEOTIDE SEQUENCE</scope>
    <source>
        <tissue evidence="4">Gut</tissue>
    </source>
</reference>
<dbReference type="GO" id="GO:0008622">
    <property type="term" value="C:epsilon DNA polymerase complex"/>
    <property type="evidence" value="ECO:0007669"/>
    <property type="project" value="TreeGrafter"/>
</dbReference>
<evidence type="ECO:0000256" key="1">
    <source>
        <dbReference type="ARBA" id="ARBA00004123"/>
    </source>
</evidence>
<dbReference type="Pfam" id="PF00808">
    <property type="entry name" value="CBFD_NFYB_HMF"/>
    <property type="match status" value="1"/>
</dbReference>
<evidence type="ECO:0000259" key="3">
    <source>
        <dbReference type="Pfam" id="PF00808"/>
    </source>
</evidence>
<dbReference type="PANTHER" id="PTHR10252">
    <property type="entry name" value="HISTONE-LIKE TRANSCRIPTION FACTOR CCAAT-RELATED"/>
    <property type="match status" value="1"/>
</dbReference>
<dbReference type="Gene3D" id="1.10.20.10">
    <property type="entry name" value="Histone, subunit A"/>
    <property type="match status" value="1"/>
</dbReference>
<evidence type="ECO:0000313" key="4">
    <source>
        <dbReference type="EMBL" id="JAP69793.1"/>
    </source>
</evidence>
<dbReference type="AlphaFoldDB" id="A0A131XR93"/>